<organism evidence="2 3">
    <name type="scientific">Segniliparus rugosus (strain ATCC BAA-974 / DSM 45345 / CCUG 50838 / CIP 108380 / JCM 13579 / CDC 945)</name>
    <dbReference type="NCBI Taxonomy" id="679197"/>
    <lineage>
        <taxon>Bacteria</taxon>
        <taxon>Bacillati</taxon>
        <taxon>Actinomycetota</taxon>
        <taxon>Actinomycetes</taxon>
        <taxon>Mycobacteriales</taxon>
        <taxon>Segniliparaceae</taxon>
        <taxon>Segniliparus</taxon>
    </lineage>
</organism>
<dbReference type="OrthoDB" id="9962092at2"/>
<keyword evidence="3" id="KW-1185">Reference proteome</keyword>
<dbReference type="EMBL" id="ACZI02000003">
    <property type="protein sequence ID" value="ERG69121.1"/>
    <property type="molecule type" value="Genomic_DNA"/>
</dbReference>
<comment type="caution">
    <text evidence="2">The sequence shown here is derived from an EMBL/GenBank/DDBJ whole genome shotgun (WGS) entry which is preliminary data.</text>
</comment>
<proteinExistence type="predicted"/>
<dbReference type="Proteomes" id="UP000004816">
    <property type="component" value="Unassembled WGS sequence"/>
</dbReference>
<dbReference type="STRING" id="679197.HMPREF9336_04265"/>
<evidence type="ECO:0000313" key="2">
    <source>
        <dbReference type="EMBL" id="ERG69121.1"/>
    </source>
</evidence>
<reference evidence="2 3" key="1">
    <citation type="journal article" date="2011" name="Stand. Genomic Sci.">
        <title>High quality draft genome sequence of Segniliparus rugosus CDC 945(T)= (ATCC BAA-974(T)).</title>
        <authorList>
            <person name="Earl A.M."/>
            <person name="Desjardins C.A."/>
            <person name="Fitzgerald M.G."/>
            <person name="Arachchi H.M."/>
            <person name="Zeng Q."/>
            <person name="Mehta T."/>
            <person name="Griggs A."/>
            <person name="Birren B.W."/>
            <person name="Toney N.C."/>
            <person name="Carr J."/>
            <person name="Posey J."/>
            <person name="Butler W.R."/>
        </authorList>
    </citation>
    <scope>NUCLEOTIDE SEQUENCE [LARGE SCALE GENOMIC DNA]</scope>
    <source>
        <strain evidence="3">ATCC BAA-974 / DSM 45345 / CCUG 50838 / CIP 108380 / JCM 13579 / CDC 945</strain>
    </source>
</reference>
<sequence>MWKCGTLVAAVALGASPAPLASADPVVLSCEVWGSGGPDNVHLVGYAQGIGDTREAAQADAERDMRSSYGFGPHLGHCAPAI</sequence>
<gene>
    <name evidence="2" type="ORF">HMPREF9336_04265</name>
</gene>
<evidence type="ECO:0000256" key="1">
    <source>
        <dbReference type="SAM" id="SignalP"/>
    </source>
</evidence>
<dbReference type="HOGENOM" id="CLU_2556351_0_0_11"/>
<name>U1LMC5_SEGRC</name>
<protein>
    <submittedName>
        <fullName evidence="2">Uncharacterized protein</fullName>
    </submittedName>
</protein>
<dbReference type="AlphaFoldDB" id="U1LMC5"/>
<keyword evidence="1" id="KW-0732">Signal</keyword>
<feature type="chain" id="PRO_5004616034" evidence="1">
    <location>
        <begin position="24"/>
        <end position="82"/>
    </location>
</feature>
<dbReference type="RefSeq" id="WP_021030524.1">
    <property type="nucleotide sequence ID" value="NZ_KI391954.1"/>
</dbReference>
<feature type="signal peptide" evidence="1">
    <location>
        <begin position="1"/>
        <end position="23"/>
    </location>
</feature>
<evidence type="ECO:0000313" key="3">
    <source>
        <dbReference type="Proteomes" id="UP000004816"/>
    </source>
</evidence>
<accession>U1LMC5</accession>